<keyword evidence="2" id="KW-1185">Reference proteome</keyword>
<dbReference type="RefSeq" id="WP_374726064.1">
    <property type="nucleotide sequence ID" value="NZ_BAAAXB010000001.1"/>
</dbReference>
<proteinExistence type="predicted"/>
<reference evidence="1 2" key="1">
    <citation type="submission" date="2023-07" db="EMBL/GenBank/DDBJ databases">
        <title>Sequencing the genomes of 1000 actinobacteria strains.</title>
        <authorList>
            <person name="Klenk H.-P."/>
        </authorList>
    </citation>
    <scope>NUCLEOTIDE SEQUENCE [LARGE SCALE GENOMIC DNA]</scope>
    <source>
        <strain evidence="1 2">DSM 43749</strain>
    </source>
</reference>
<evidence type="ECO:0000313" key="2">
    <source>
        <dbReference type="Proteomes" id="UP001268819"/>
    </source>
</evidence>
<name>A0ABU1PQY1_9PSEU</name>
<accession>A0ABU1PQY1</accession>
<sequence>MLINVPHDPKLHPVIGMSGYFSKRTDLSAHTHADLQAAQDRLNNHPRKTLDWRTPTDVLQDALAS</sequence>
<comment type="caution">
    <text evidence="1">The sequence shown here is derived from an EMBL/GenBank/DDBJ whole genome shotgun (WGS) entry which is preliminary data.</text>
</comment>
<protein>
    <submittedName>
        <fullName evidence="1">IS30 family transposase</fullName>
    </submittedName>
</protein>
<gene>
    <name evidence="1" type="ORF">J2S66_000893</name>
</gene>
<organism evidence="1 2">
    <name type="scientific">Saccharothrix longispora</name>
    <dbReference type="NCBI Taxonomy" id="33920"/>
    <lineage>
        <taxon>Bacteria</taxon>
        <taxon>Bacillati</taxon>
        <taxon>Actinomycetota</taxon>
        <taxon>Actinomycetes</taxon>
        <taxon>Pseudonocardiales</taxon>
        <taxon>Pseudonocardiaceae</taxon>
        <taxon>Saccharothrix</taxon>
    </lineage>
</organism>
<evidence type="ECO:0000313" key="1">
    <source>
        <dbReference type="EMBL" id="MDR6592509.1"/>
    </source>
</evidence>
<dbReference type="EMBL" id="JAVDSG010000001">
    <property type="protein sequence ID" value="MDR6592509.1"/>
    <property type="molecule type" value="Genomic_DNA"/>
</dbReference>
<dbReference type="Proteomes" id="UP001268819">
    <property type="component" value="Unassembled WGS sequence"/>
</dbReference>